<feature type="compositionally biased region" description="Basic and acidic residues" evidence="1">
    <location>
        <begin position="553"/>
        <end position="570"/>
    </location>
</feature>
<dbReference type="PANTHER" id="PTHR35043:SF7">
    <property type="entry name" value="TRANSCRIPTION FACTOR DOMAIN-CONTAINING PROTEIN"/>
    <property type="match status" value="1"/>
</dbReference>
<feature type="transmembrane region" description="Helical" evidence="2">
    <location>
        <begin position="652"/>
        <end position="676"/>
    </location>
</feature>
<accession>A0A0D1Y8T9</accession>
<feature type="transmembrane region" description="Helical" evidence="2">
    <location>
        <begin position="623"/>
        <end position="640"/>
    </location>
</feature>
<keyword evidence="2" id="KW-0812">Transmembrane</keyword>
<dbReference type="Proteomes" id="UP000053599">
    <property type="component" value="Unassembled WGS sequence"/>
</dbReference>
<protein>
    <submittedName>
        <fullName evidence="3">Uncharacterized protein</fullName>
    </submittedName>
</protein>
<evidence type="ECO:0000313" key="4">
    <source>
        <dbReference type="Proteomes" id="UP000053599"/>
    </source>
</evidence>
<evidence type="ECO:0000256" key="1">
    <source>
        <dbReference type="SAM" id="MobiDB-lite"/>
    </source>
</evidence>
<sequence length="769" mass="86692">MTNTTQYANGWVPDPDGRGTWQLLYSCIFTLFICVYSAIHINIPRRGEPKNAQFWRKVKWAFIATFAPELVLYSAWKQYYMASCICRDLYEIQLLQAGLPIVRPKLRTTGLKGPLTDLWPSLAWYKLRNLRIRPIIHPSTYSKNLSSPAPHPTKLSLTYGFYVVMGGLVVDVSDVYDNVSCATLTAEGVLHYASKKGWERFSITDQTIRDKSKADNLAKVLVILQVSWTFLQCITRQIAGYPLTVLEVHILVHAACAMLMYALWFHKPLDVGDPSLVDVGLSPEDLALALMRSTSGSAYKPFTTLEPQTQFQTIYPEGIWEMLLLEGDQRAGTEAGFLIFDQDCLQSVQQGPSDSDSLTGSILDILADGQQIPKRRNTAGRQGQVSACLQDVGAPPPSGIVEAASLPPTDPGQLESQSHVRTVEQDATFHRKLDGEVAMVLMTGQTLTSGMGPAAFLTLRDEGIRSILRTGLARIPGGKRLVPPRLETHEVDPSLKLLLTAGGVSDSLHRYYADRLLWHKVAICLSRKDLLRWRRASISFGRERIADLQTSESIKKAERPQERHEDHEQEVPSEEYRLRSLKRSMDSSNYFVLRSRNFSLQAIGSMMYILAEDDRVQQAHRSIYPLIVVPAVYAGIHLALWNHDFPTNVERILWRIAGCALGAPFALLPPIYAFDVDEIKTNDLLRKKMPVMRHRSLKDLIFRIMVKALPVLKITEQVLKYSYMTVVVAAFPVYVLSRLYIVVEAFVSLRRVPIGVYETTTWAKYIPHF</sequence>
<name>A0A0D1Y8T9_9EURO</name>
<dbReference type="STRING" id="1016849.A0A0D1Y8T9"/>
<evidence type="ECO:0000313" key="3">
    <source>
        <dbReference type="EMBL" id="KIV77224.1"/>
    </source>
</evidence>
<gene>
    <name evidence="3" type="ORF">PV11_09039</name>
</gene>
<organism evidence="3 4">
    <name type="scientific">Exophiala sideris</name>
    <dbReference type="NCBI Taxonomy" id="1016849"/>
    <lineage>
        <taxon>Eukaryota</taxon>
        <taxon>Fungi</taxon>
        <taxon>Dikarya</taxon>
        <taxon>Ascomycota</taxon>
        <taxon>Pezizomycotina</taxon>
        <taxon>Eurotiomycetes</taxon>
        <taxon>Chaetothyriomycetidae</taxon>
        <taxon>Chaetothyriales</taxon>
        <taxon>Herpotrichiellaceae</taxon>
        <taxon>Exophiala</taxon>
    </lineage>
</organism>
<evidence type="ECO:0000256" key="2">
    <source>
        <dbReference type="SAM" id="Phobius"/>
    </source>
</evidence>
<proteinExistence type="predicted"/>
<dbReference type="AlphaFoldDB" id="A0A0D1Y8T9"/>
<dbReference type="OrthoDB" id="4161539at2759"/>
<reference evidence="3 4" key="1">
    <citation type="submission" date="2015-01" db="EMBL/GenBank/DDBJ databases">
        <title>The Genome Sequence of Exophiala sideris CBS121828.</title>
        <authorList>
            <consortium name="The Broad Institute Genomics Platform"/>
            <person name="Cuomo C."/>
            <person name="de Hoog S."/>
            <person name="Gorbushina A."/>
            <person name="Stielow B."/>
            <person name="Teixiera M."/>
            <person name="Abouelleil A."/>
            <person name="Chapman S.B."/>
            <person name="Priest M."/>
            <person name="Young S.K."/>
            <person name="Wortman J."/>
            <person name="Nusbaum C."/>
            <person name="Birren B."/>
        </authorList>
    </citation>
    <scope>NUCLEOTIDE SEQUENCE [LARGE SCALE GENOMIC DNA]</scope>
    <source>
        <strain evidence="3 4">CBS 121828</strain>
    </source>
</reference>
<dbReference type="EMBL" id="KN846954">
    <property type="protein sequence ID" value="KIV77224.1"/>
    <property type="molecule type" value="Genomic_DNA"/>
</dbReference>
<feature type="transmembrane region" description="Helical" evidence="2">
    <location>
        <begin position="20"/>
        <end position="39"/>
    </location>
</feature>
<dbReference type="HOGENOM" id="CLU_022883_5_1_1"/>
<feature type="transmembrane region" description="Helical" evidence="2">
    <location>
        <begin position="60"/>
        <end position="76"/>
    </location>
</feature>
<keyword evidence="2" id="KW-1133">Transmembrane helix</keyword>
<feature type="region of interest" description="Disordered" evidence="1">
    <location>
        <begin position="551"/>
        <end position="570"/>
    </location>
</feature>
<keyword evidence="2" id="KW-0472">Membrane</keyword>
<dbReference type="PANTHER" id="PTHR35043">
    <property type="entry name" value="TRANSCRIPTION FACTOR DOMAIN-CONTAINING PROTEIN"/>
    <property type="match status" value="1"/>
</dbReference>
<feature type="transmembrane region" description="Helical" evidence="2">
    <location>
        <begin position="721"/>
        <end position="741"/>
    </location>
</feature>